<proteinExistence type="predicted"/>
<keyword evidence="4" id="KW-1185">Reference proteome</keyword>
<evidence type="ECO:0000256" key="2">
    <source>
        <dbReference type="SAM" id="MobiDB-lite"/>
    </source>
</evidence>
<evidence type="ECO:0000313" key="3">
    <source>
        <dbReference type="EMBL" id="SPP86729.1"/>
    </source>
</evidence>
<protein>
    <submittedName>
        <fullName evidence="3">Uncharacterized protein</fullName>
    </submittedName>
</protein>
<feature type="compositionally biased region" description="Basic and acidic residues" evidence="2">
    <location>
        <begin position="168"/>
        <end position="181"/>
    </location>
</feature>
<feature type="region of interest" description="Disordered" evidence="2">
    <location>
        <begin position="153"/>
        <end position="202"/>
    </location>
</feature>
<reference evidence="4" key="1">
    <citation type="submission" date="2018-01" db="EMBL/GenBank/DDBJ databases">
        <authorList>
            <person name="Alioto T."/>
            <person name="Alioto T."/>
        </authorList>
    </citation>
    <scope>NUCLEOTIDE SEQUENCE [LARGE SCALE GENOMIC DNA]</scope>
</reference>
<organism evidence="3 4">
    <name type="scientific">Drosophila guanche</name>
    <name type="common">Fruit fly</name>
    <dbReference type="NCBI Taxonomy" id="7266"/>
    <lineage>
        <taxon>Eukaryota</taxon>
        <taxon>Metazoa</taxon>
        <taxon>Ecdysozoa</taxon>
        <taxon>Arthropoda</taxon>
        <taxon>Hexapoda</taxon>
        <taxon>Insecta</taxon>
        <taxon>Pterygota</taxon>
        <taxon>Neoptera</taxon>
        <taxon>Endopterygota</taxon>
        <taxon>Diptera</taxon>
        <taxon>Brachycera</taxon>
        <taxon>Muscomorpha</taxon>
        <taxon>Ephydroidea</taxon>
        <taxon>Drosophilidae</taxon>
        <taxon>Drosophila</taxon>
        <taxon>Sophophora</taxon>
    </lineage>
</organism>
<evidence type="ECO:0000256" key="1">
    <source>
        <dbReference type="SAM" id="Coils"/>
    </source>
</evidence>
<feature type="coiled-coil region" evidence="1">
    <location>
        <begin position="8"/>
        <end position="35"/>
    </location>
</feature>
<accession>A0A3B0KJR2</accession>
<dbReference type="Proteomes" id="UP000268350">
    <property type="component" value="Unassembled WGS sequence"/>
</dbReference>
<keyword evidence="1" id="KW-0175">Coiled coil</keyword>
<sequence>MNRRTLMMQAMKENVKNMRAEQQLLRQEITDREQRAQNVERIFELNRQLVDTTNYLIDTLRQMHAEPYHEAVEIQIQLALDVCDILTGEMPNGLPDWQIPIQNGLLGEVDQGEPSNSPRGELIELGAAQMAVAEVDFAIQNGLLADQLAEPSVGTSASHVDGTEGELDQSRGEAKNEERPHSPLCSQVPAAAAEEGSPQSSL</sequence>
<name>A0A3B0KJR2_DROGU</name>
<dbReference type="EMBL" id="OUUW01000011">
    <property type="protein sequence ID" value="SPP86729.1"/>
    <property type="molecule type" value="Genomic_DNA"/>
</dbReference>
<gene>
    <name evidence="3" type="ORF">DGUA_6G008985</name>
</gene>
<dbReference type="AlphaFoldDB" id="A0A3B0KJR2"/>
<dbReference type="OrthoDB" id="10568084at2759"/>
<dbReference type="OMA" id="KNEERPH"/>
<evidence type="ECO:0000313" key="4">
    <source>
        <dbReference type="Proteomes" id="UP000268350"/>
    </source>
</evidence>